<dbReference type="GO" id="GO:1990923">
    <property type="term" value="C:PET complex"/>
    <property type="evidence" value="ECO:0007669"/>
    <property type="project" value="TreeGrafter"/>
</dbReference>
<reference evidence="3" key="1">
    <citation type="journal article" date="2018" name="Nat. Microbiol.">
        <title>Leveraging single-cell genomics to expand the fungal tree of life.</title>
        <authorList>
            <person name="Ahrendt S.R."/>
            <person name="Quandt C.A."/>
            <person name="Ciobanu D."/>
            <person name="Clum A."/>
            <person name="Salamov A."/>
            <person name="Andreopoulos B."/>
            <person name="Cheng J.F."/>
            <person name="Woyke T."/>
            <person name="Pelin A."/>
            <person name="Henrissat B."/>
            <person name="Reynolds N.K."/>
            <person name="Benny G.L."/>
            <person name="Smith M.E."/>
            <person name="James T.Y."/>
            <person name="Grigoriev I.V."/>
        </authorList>
    </citation>
    <scope>NUCLEOTIDE SEQUENCE [LARGE SCALE GENOMIC DNA]</scope>
    <source>
        <strain evidence="3">CSF55</strain>
    </source>
</reference>
<dbReference type="GO" id="GO:0003676">
    <property type="term" value="F:nucleic acid binding"/>
    <property type="evidence" value="ECO:0007669"/>
    <property type="project" value="InterPro"/>
</dbReference>
<dbReference type="AlphaFoldDB" id="A0A4P9YK45"/>
<dbReference type="GO" id="GO:0008408">
    <property type="term" value="F:3'-5' exonuclease activity"/>
    <property type="evidence" value="ECO:0007669"/>
    <property type="project" value="InterPro"/>
</dbReference>
<evidence type="ECO:0000259" key="1">
    <source>
        <dbReference type="Pfam" id="PF01612"/>
    </source>
</evidence>
<dbReference type="InterPro" id="IPR002562">
    <property type="entry name" value="3'-5'_exonuclease_dom"/>
</dbReference>
<proteinExistence type="predicted"/>
<dbReference type="PANTHER" id="PTHR46628">
    <property type="entry name" value="PIRNA BIOGENESIS PROTEIN EXD1"/>
    <property type="match status" value="1"/>
</dbReference>
<sequence>MHDCRKDSDALFHQFNVKLRNVFDTQLADAWIYKSSFNVLPRHVSGYKKVLHKYLGVDVSKIKEQGISKFEMNYAIWMERPIDSQLLEYAAVDVKYLIPLYERLITLSTFTRAFKRGCFRYVDSERKIPFKKKNDDDILLSSMQKLSIIEDSTIKKRKGYELVSTIFK</sequence>
<gene>
    <name evidence="2" type="ORF">ROZALSC1DRAFT_28490</name>
</gene>
<dbReference type="EMBL" id="ML005131">
    <property type="protein sequence ID" value="RKP19976.1"/>
    <property type="molecule type" value="Genomic_DNA"/>
</dbReference>
<dbReference type="SUPFAM" id="SSF53098">
    <property type="entry name" value="Ribonuclease H-like"/>
    <property type="match status" value="1"/>
</dbReference>
<dbReference type="InterPro" id="IPR012337">
    <property type="entry name" value="RNaseH-like_sf"/>
</dbReference>
<dbReference type="InterPro" id="IPR036397">
    <property type="entry name" value="RNaseH_sf"/>
</dbReference>
<dbReference type="GO" id="GO:0006139">
    <property type="term" value="P:nucleobase-containing compound metabolic process"/>
    <property type="evidence" value="ECO:0007669"/>
    <property type="project" value="InterPro"/>
</dbReference>
<dbReference type="Pfam" id="PF01612">
    <property type="entry name" value="DNA_pol_A_exo1"/>
    <property type="match status" value="1"/>
</dbReference>
<dbReference type="Gene3D" id="3.30.420.10">
    <property type="entry name" value="Ribonuclease H-like superfamily/Ribonuclease H"/>
    <property type="match status" value="1"/>
</dbReference>
<evidence type="ECO:0000313" key="3">
    <source>
        <dbReference type="Proteomes" id="UP000281549"/>
    </source>
</evidence>
<protein>
    <recommendedName>
        <fullName evidence="1">3'-5' exonuclease domain-containing protein</fullName>
    </recommendedName>
</protein>
<organism evidence="2 3">
    <name type="scientific">Rozella allomycis (strain CSF55)</name>
    <dbReference type="NCBI Taxonomy" id="988480"/>
    <lineage>
        <taxon>Eukaryota</taxon>
        <taxon>Fungi</taxon>
        <taxon>Fungi incertae sedis</taxon>
        <taxon>Cryptomycota</taxon>
        <taxon>Cryptomycota incertae sedis</taxon>
        <taxon>Rozella</taxon>
    </lineage>
</organism>
<evidence type="ECO:0000313" key="2">
    <source>
        <dbReference type="EMBL" id="RKP19976.1"/>
    </source>
</evidence>
<dbReference type="InterPro" id="IPR052144">
    <property type="entry name" value="piRNA_biogenesis_EXD1"/>
</dbReference>
<feature type="domain" description="3'-5' exonuclease" evidence="1">
    <location>
        <begin position="1"/>
        <end position="104"/>
    </location>
</feature>
<accession>A0A4P9YK45</accession>
<name>A0A4P9YK45_ROZAC</name>
<dbReference type="PANTHER" id="PTHR46628:SF1">
    <property type="entry name" value="PIRNA BIOGENESIS PROTEIN EXD1"/>
    <property type="match status" value="1"/>
</dbReference>
<dbReference type="Proteomes" id="UP000281549">
    <property type="component" value="Unassembled WGS sequence"/>
</dbReference>